<comment type="caution">
    <text evidence="3">The sequence shown here is derived from an EMBL/GenBank/DDBJ whole genome shotgun (WGS) entry which is preliminary data.</text>
</comment>
<keyword evidence="2" id="KW-0812">Transmembrane</keyword>
<keyword evidence="2" id="KW-1133">Transmembrane helix</keyword>
<feature type="region of interest" description="Disordered" evidence="1">
    <location>
        <begin position="97"/>
        <end position="120"/>
    </location>
</feature>
<evidence type="ECO:0000256" key="2">
    <source>
        <dbReference type="SAM" id="Phobius"/>
    </source>
</evidence>
<proteinExistence type="predicted"/>
<dbReference type="PANTHER" id="PTHR36851">
    <property type="entry name" value="UNNAMED PRODUCT"/>
    <property type="match status" value="1"/>
</dbReference>
<dbReference type="EMBL" id="JAQIZZ010000008">
    <property type="protein sequence ID" value="KAJ5524111.1"/>
    <property type="molecule type" value="Genomic_DNA"/>
</dbReference>
<evidence type="ECO:0000256" key="1">
    <source>
        <dbReference type="SAM" id="MobiDB-lite"/>
    </source>
</evidence>
<feature type="compositionally biased region" description="Polar residues" evidence="1">
    <location>
        <begin position="100"/>
        <end position="120"/>
    </location>
</feature>
<keyword evidence="4" id="KW-1185">Reference proteome</keyword>
<sequence>MLGWVTRCLPGFSIIGLVVLLVFSFSNILSSQLWRSVFPPWVGQPFKEGWWSGLNIAQAIFVVYAVIIHIQMSSFTLRLAWSIFRVTAKTREALERRPTKNFSVSPSPSGQDEGYSSQPISPVSLPSPGPYTEKINLINIGSDPIEDELIHAIILPNYCEDLHTLETTLKVLASHPRAKSQYEVG</sequence>
<dbReference type="AlphaFoldDB" id="A0AAD6CIH0"/>
<feature type="transmembrane region" description="Helical" evidence="2">
    <location>
        <begin position="50"/>
        <end position="70"/>
    </location>
</feature>
<name>A0AAD6CIH0_9EURO</name>
<dbReference type="PANTHER" id="PTHR36851:SF1">
    <property type="entry name" value="GLYCO_TRANS_2-LIKE DOMAIN-CONTAINING PROTEIN"/>
    <property type="match status" value="1"/>
</dbReference>
<keyword evidence="2" id="KW-0472">Membrane</keyword>
<reference evidence="3 4" key="1">
    <citation type="journal article" date="2023" name="IMA Fungus">
        <title>Comparative genomic study of the Penicillium genus elucidates a diverse pangenome and 15 lateral gene transfer events.</title>
        <authorList>
            <person name="Petersen C."/>
            <person name="Sorensen T."/>
            <person name="Nielsen M.R."/>
            <person name="Sondergaard T.E."/>
            <person name="Sorensen J.L."/>
            <person name="Fitzpatrick D.A."/>
            <person name="Frisvad J.C."/>
            <person name="Nielsen K.L."/>
        </authorList>
    </citation>
    <scope>NUCLEOTIDE SEQUENCE [LARGE SCALE GENOMIC DNA]</scope>
    <source>
        <strain evidence="3 4">IBT 35679</strain>
    </source>
</reference>
<protein>
    <submittedName>
        <fullName evidence="3">Uncharacterized protein</fullName>
    </submittedName>
</protein>
<dbReference type="Proteomes" id="UP001220324">
    <property type="component" value="Unassembled WGS sequence"/>
</dbReference>
<organism evidence="3 4">
    <name type="scientific">Penicillium frequentans</name>
    <dbReference type="NCBI Taxonomy" id="3151616"/>
    <lineage>
        <taxon>Eukaryota</taxon>
        <taxon>Fungi</taxon>
        <taxon>Dikarya</taxon>
        <taxon>Ascomycota</taxon>
        <taxon>Pezizomycotina</taxon>
        <taxon>Eurotiomycetes</taxon>
        <taxon>Eurotiomycetidae</taxon>
        <taxon>Eurotiales</taxon>
        <taxon>Aspergillaceae</taxon>
        <taxon>Penicillium</taxon>
    </lineage>
</organism>
<evidence type="ECO:0000313" key="4">
    <source>
        <dbReference type="Proteomes" id="UP001220324"/>
    </source>
</evidence>
<gene>
    <name evidence="3" type="ORF">N7494_010761</name>
</gene>
<feature type="transmembrane region" description="Helical" evidence="2">
    <location>
        <begin position="12"/>
        <end position="30"/>
    </location>
</feature>
<accession>A0AAD6CIH0</accession>
<evidence type="ECO:0000313" key="3">
    <source>
        <dbReference type="EMBL" id="KAJ5524111.1"/>
    </source>
</evidence>